<gene>
    <name evidence="3" type="ORF">GT347_18405</name>
</gene>
<sequence length="341" mass="36691">MQSFVFKLAGAAASAPAALGLLLHAGPMAAEDGGIGRPPMLLSPQMLAMLGITTEEAVASNHAARIQRSTNETSLEDAYDLLERRMARVRLQSMDESMRPWLNEQGLNYGDVELQLRDQEKALRRMLRGEHARGRLALSQVPLVRSMFATAIADALKARPPAPTTPLATPAPTAVPATARVQPPDSARRTSALRLLSSFAASAHVQLSQIQDRSPQGLWEVVTGIIRFASAQQMLATFPCAVSVSGGADGVPFNAGYPRSAAPRSSVVAGLVQNRHAVVAWSPDRRSARISLNGFDWAEGLTTYTDAEVEAAKLRMWASILQQAYYLYGIAVLGRRNLPDG</sequence>
<organism evidence="3 4">
    <name type="scientific">Xylophilus rhododendri</name>
    <dbReference type="NCBI Taxonomy" id="2697032"/>
    <lineage>
        <taxon>Bacteria</taxon>
        <taxon>Pseudomonadati</taxon>
        <taxon>Pseudomonadota</taxon>
        <taxon>Betaproteobacteria</taxon>
        <taxon>Burkholderiales</taxon>
        <taxon>Xylophilus</taxon>
    </lineage>
</organism>
<feature type="compositionally biased region" description="Low complexity" evidence="1">
    <location>
        <begin position="165"/>
        <end position="187"/>
    </location>
</feature>
<feature type="chain" id="PRO_5032575313" evidence="2">
    <location>
        <begin position="31"/>
        <end position="341"/>
    </location>
</feature>
<dbReference type="AlphaFoldDB" id="A0A857JAL7"/>
<proteinExistence type="predicted"/>
<keyword evidence="4" id="KW-1185">Reference proteome</keyword>
<feature type="region of interest" description="Disordered" evidence="1">
    <location>
        <begin position="162"/>
        <end position="187"/>
    </location>
</feature>
<reference evidence="3 4" key="1">
    <citation type="submission" date="2020-01" db="EMBL/GenBank/DDBJ databases">
        <title>Genome sequencing of strain KACC 21265.</title>
        <authorList>
            <person name="Heo J."/>
            <person name="Kim S.-J."/>
            <person name="Kim J.-S."/>
            <person name="Hong S.-B."/>
            <person name="Kwon S.-W."/>
        </authorList>
    </citation>
    <scope>NUCLEOTIDE SEQUENCE [LARGE SCALE GENOMIC DNA]</scope>
    <source>
        <strain evidence="3 4">KACC 21265</strain>
    </source>
</reference>
<evidence type="ECO:0000256" key="1">
    <source>
        <dbReference type="SAM" id="MobiDB-lite"/>
    </source>
</evidence>
<name>A0A857JAL7_9BURK</name>
<evidence type="ECO:0000313" key="3">
    <source>
        <dbReference type="EMBL" id="QHI99778.1"/>
    </source>
</evidence>
<dbReference type="KEGG" id="xyk:GT347_18405"/>
<accession>A0A857JAL7</accession>
<dbReference type="Proteomes" id="UP000464787">
    <property type="component" value="Chromosome"/>
</dbReference>
<keyword evidence="2" id="KW-0732">Signal</keyword>
<feature type="signal peptide" evidence="2">
    <location>
        <begin position="1"/>
        <end position="30"/>
    </location>
</feature>
<dbReference type="RefSeq" id="WP_160553589.1">
    <property type="nucleotide sequence ID" value="NZ_CP047650.1"/>
</dbReference>
<protein>
    <submittedName>
        <fullName evidence="3">Uncharacterized protein</fullName>
    </submittedName>
</protein>
<dbReference type="EMBL" id="CP047650">
    <property type="protein sequence ID" value="QHI99778.1"/>
    <property type="molecule type" value="Genomic_DNA"/>
</dbReference>
<evidence type="ECO:0000313" key="4">
    <source>
        <dbReference type="Proteomes" id="UP000464787"/>
    </source>
</evidence>
<evidence type="ECO:0000256" key="2">
    <source>
        <dbReference type="SAM" id="SignalP"/>
    </source>
</evidence>